<evidence type="ECO:0008006" key="3">
    <source>
        <dbReference type="Google" id="ProtNLM"/>
    </source>
</evidence>
<dbReference type="PATRIC" id="fig|1156395.6.peg.1171"/>
<name>A0A1B9F645_9BACT</name>
<proteinExistence type="predicted"/>
<dbReference type="Proteomes" id="UP000093080">
    <property type="component" value="Unassembled WGS sequence"/>
</dbReference>
<reference evidence="1 2" key="1">
    <citation type="submission" date="2016-06" db="EMBL/GenBank/DDBJ databases">
        <title>Respiratory ammonification of nitrate coupled to the oxidation of elemental sulfur in deep-sea autotrophic thermophilic bacteria.</title>
        <authorList>
            <person name="Slobodkina G.B."/>
            <person name="Mardanov A.V."/>
            <person name="Ravin N.V."/>
            <person name="Frolova A.A."/>
            <person name="Viryasiv M.B."/>
            <person name="Chernyh N.A."/>
            <person name="Bonch-Osmolovskaya E.A."/>
            <person name="Slobodkin A.I."/>
        </authorList>
    </citation>
    <scope>NUCLEOTIDE SEQUENCE [LARGE SCALE GENOMIC DNA]</scope>
    <source>
        <strain evidence="1 2">S69</strain>
    </source>
</reference>
<comment type="caution">
    <text evidence="1">The sequence shown here is derived from an EMBL/GenBank/DDBJ whole genome shotgun (WGS) entry which is preliminary data.</text>
</comment>
<evidence type="ECO:0000313" key="2">
    <source>
        <dbReference type="Proteomes" id="UP000093080"/>
    </source>
</evidence>
<gene>
    <name evidence="1" type="ORF">DBT_1156</name>
</gene>
<dbReference type="EMBL" id="MAGO01000005">
    <property type="protein sequence ID" value="OCC15409.1"/>
    <property type="molecule type" value="Genomic_DNA"/>
</dbReference>
<dbReference type="Pfam" id="PF20393">
    <property type="entry name" value="Pro_CA_2"/>
    <property type="match status" value="1"/>
</dbReference>
<evidence type="ECO:0000313" key="1">
    <source>
        <dbReference type="EMBL" id="OCC15409.1"/>
    </source>
</evidence>
<protein>
    <recommendedName>
        <fullName evidence="3">Carbonic anhydrase</fullName>
    </recommendedName>
</protein>
<accession>A0A1B9F645</accession>
<sequence>MPVITYLKQRFNVDHVDSITEPGPNIILAEQNNYFLVQSIIDRLKISIEKHKSVGVAVVGHHDCAGNPSPKEEQIVHIQKAMAFLRQQIGDTKVIGLWVDQNWVVNEIMLHG</sequence>
<organism evidence="1 2">
    <name type="scientific">Dissulfuribacter thermophilus</name>
    <dbReference type="NCBI Taxonomy" id="1156395"/>
    <lineage>
        <taxon>Bacteria</taxon>
        <taxon>Pseudomonadati</taxon>
        <taxon>Thermodesulfobacteriota</taxon>
        <taxon>Dissulfuribacteria</taxon>
        <taxon>Dissulfuribacterales</taxon>
        <taxon>Dissulfuribacteraceae</taxon>
        <taxon>Dissulfuribacter</taxon>
    </lineage>
</organism>
<keyword evidence="2" id="KW-1185">Reference proteome</keyword>
<dbReference type="InterPro" id="IPR046871">
    <property type="entry name" value="Pro_CA_2"/>
</dbReference>
<dbReference type="AlphaFoldDB" id="A0A1B9F645"/>